<dbReference type="Proteomes" id="UP000013827">
    <property type="component" value="Unassembled WGS sequence"/>
</dbReference>
<dbReference type="GeneID" id="17280968"/>
<organism evidence="1 2">
    <name type="scientific">Emiliania huxleyi (strain CCMP1516)</name>
    <dbReference type="NCBI Taxonomy" id="280463"/>
    <lineage>
        <taxon>Eukaryota</taxon>
        <taxon>Haptista</taxon>
        <taxon>Haptophyta</taxon>
        <taxon>Prymnesiophyceae</taxon>
        <taxon>Isochrysidales</taxon>
        <taxon>Noelaerhabdaceae</taxon>
        <taxon>Emiliania</taxon>
    </lineage>
</organism>
<dbReference type="RefSeq" id="XP_005788126.1">
    <property type="nucleotide sequence ID" value="XM_005788069.1"/>
</dbReference>
<keyword evidence="2" id="KW-1185">Reference proteome</keyword>
<dbReference type="PaxDb" id="2903-EOD35697"/>
<name>A0A0D3KIW2_EMIH1</name>
<reference evidence="2" key="1">
    <citation type="journal article" date="2013" name="Nature">
        <title>Pan genome of the phytoplankton Emiliania underpins its global distribution.</title>
        <authorList>
            <person name="Read B.A."/>
            <person name="Kegel J."/>
            <person name="Klute M.J."/>
            <person name="Kuo A."/>
            <person name="Lefebvre S.C."/>
            <person name="Maumus F."/>
            <person name="Mayer C."/>
            <person name="Miller J."/>
            <person name="Monier A."/>
            <person name="Salamov A."/>
            <person name="Young J."/>
            <person name="Aguilar M."/>
            <person name="Claverie J.M."/>
            <person name="Frickenhaus S."/>
            <person name="Gonzalez K."/>
            <person name="Herman E.K."/>
            <person name="Lin Y.C."/>
            <person name="Napier J."/>
            <person name="Ogata H."/>
            <person name="Sarno A.F."/>
            <person name="Shmutz J."/>
            <person name="Schroeder D."/>
            <person name="de Vargas C."/>
            <person name="Verret F."/>
            <person name="von Dassow P."/>
            <person name="Valentin K."/>
            <person name="Van de Peer Y."/>
            <person name="Wheeler G."/>
            <person name="Dacks J.B."/>
            <person name="Delwiche C.F."/>
            <person name="Dyhrman S.T."/>
            <person name="Glockner G."/>
            <person name="John U."/>
            <person name="Richards T."/>
            <person name="Worden A.Z."/>
            <person name="Zhang X."/>
            <person name="Grigoriev I.V."/>
            <person name="Allen A.E."/>
            <person name="Bidle K."/>
            <person name="Borodovsky M."/>
            <person name="Bowler C."/>
            <person name="Brownlee C."/>
            <person name="Cock J.M."/>
            <person name="Elias M."/>
            <person name="Gladyshev V.N."/>
            <person name="Groth M."/>
            <person name="Guda C."/>
            <person name="Hadaegh A."/>
            <person name="Iglesias-Rodriguez M.D."/>
            <person name="Jenkins J."/>
            <person name="Jones B.M."/>
            <person name="Lawson T."/>
            <person name="Leese F."/>
            <person name="Lindquist E."/>
            <person name="Lobanov A."/>
            <person name="Lomsadze A."/>
            <person name="Malik S.B."/>
            <person name="Marsh M.E."/>
            <person name="Mackinder L."/>
            <person name="Mock T."/>
            <person name="Mueller-Roeber B."/>
            <person name="Pagarete A."/>
            <person name="Parker M."/>
            <person name="Probert I."/>
            <person name="Quesneville H."/>
            <person name="Raines C."/>
            <person name="Rensing S.A."/>
            <person name="Riano-Pachon D.M."/>
            <person name="Richier S."/>
            <person name="Rokitta S."/>
            <person name="Shiraiwa Y."/>
            <person name="Soanes D.M."/>
            <person name="van der Giezen M."/>
            <person name="Wahlund T.M."/>
            <person name="Williams B."/>
            <person name="Wilson W."/>
            <person name="Wolfe G."/>
            <person name="Wurch L.L."/>
        </authorList>
    </citation>
    <scope>NUCLEOTIDE SEQUENCE</scope>
</reference>
<accession>A0A0D3KIW2</accession>
<evidence type="ECO:0000313" key="2">
    <source>
        <dbReference type="Proteomes" id="UP000013827"/>
    </source>
</evidence>
<dbReference type="EnsemblProtists" id="EOD35697">
    <property type="protein sequence ID" value="EOD35697"/>
    <property type="gene ID" value="EMIHUDRAFT_455334"/>
</dbReference>
<dbReference type="SUPFAM" id="SSF69318">
    <property type="entry name" value="Integrin alpha N-terminal domain"/>
    <property type="match status" value="1"/>
</dbReference>
<dbReference type="AlphaFoldDB" id="A0A0D3KIW2"/>
<sequence length="224" mass="23102">MPAAPNSNAQVDLDGDCIADLVVVALPDGAASRVGLDSSAPRGCETVACRLLVWGAGQLAFADLDSDGAFDAEADCATRPPQPKSLCQPRALAFFKQAWALPGGWALANPLGARPPTLSVADFDLNGFPDALLPLVAPADASASDLSPCSAGEPLRCLEAGGGDEGALRLYEAETAVYPPPSELRLYPMLGGASAGAFYDLYEDGTWDVLALQADGGLPHHPRD</sequence>
<evidence type="ECO:0000313" key="1">
    <source>
        <dbReference type="EnsemblProtists" id="EOD35697"/>
    </source>
</evidence>
<evidence type="ECO:0008006" key="3">
    <source>
        <dbReference type="Google" id="ProtNLM"/>
    </source>
</evidence>
<dbReference type="HOGENOM" id="CLU_1237010_0_0_1"/>
<dbReference type="InterPro" id="IPR028994">
    <property type="entry name" value="Integrin_alpha_N"/>
</dbReference>
<proteinExistence type="predicted"/>
<protein>
    <recommendedName>
        <fullName evidence="3">VCBS repeat-containing protein</fullName>
    </recommendedName>
</protein>
<reference evidence="1" key="2">
    <citation type="submission" date="2024-10" db="UniProtKB">
        <authorList>
            <consortium name="EnsemblProtists"/>
        </authorList>
    </citation>
    <scope>IDENTIFICATION</scope>
</reference>
<dbReference type="KEGG" id="ehx:EMIHUDRAFT_455334"/>